<dbReference type="Proteomes" id="UP001470230">
    <property type="component" value="Unassembled WGS sequence"/>
</dbReference>
<reference evidence="2 3" key="1">
    <citation type="submission" date="2024-04" db="EMBL/GenBank/DDBJ databases">
        <title>Tritrichomonas musculus Genome.</title>
        <authorList>
            <person name="Alves-Ferreira E."/>
            <person name="Grigg M."/>
            <person name="Lorenzi H."/>
            <person name="Galac M."/>
        </authorList>
    </citation>
    <scope>NUCLEOTIDE SEQUENCE [LARGE SCALE GENOMIC DNA]</scope>
    <source>
        <strain evidence="2 3">EAF2021</strain>
    </source>
</reference>
<dbReference type="EMBL" id="JAPFFF010000423">
    <property type="protein sequence ID" value="KAK8834350.1"/>
    <property type="molecule type" value="Genomic_DNA"/>
</dbReference>
<evidence type="ECO:0000313" key="2">
    <source>
        <dbReference type="EMBL" id="KAK8886341.1"/>
    </source>
</evidence>
<sequence length="258" mass="29960">MSELWDDEHRKIAWLIMLRMRFDTHTEVNPTISNAYVYLQKYFNSDQTIDYDLYIIVISALLVAFKNEDLKCDIRYLFTVFIRSCIDYTQIFSPDKIISIFNCTNLEIRTISPIEESKVNDCEMDILEAINYETQVELPFLFFNKCLLQYVSTTDTSNESKFYMDNDTLQTINKAFELNVIKFFSASEYLELPISVIAAISLFGAIKGKPMPPQTVEWLDNTKKEFGPEVCGKVFSVLKRQVQFLNLTPRPSTQEASS</sequence>
<accession>A0ABR2K6D4</accession>
<dbReference type="EMBL" id="JAPFFF010000007">
    <property type="protein sequence ID" value="KAK8886341.1"/>
    <property type="molecule type" value="Genomic_DNA"/>
</dbReference>
<organism evidence="2 3">
    <name type="scientific">Tritrichomonas musculus</name>
    <dbReference type="NCBI Taxonomy" id="1915356"/>
    <lineage>
        <taxon>Eukaryota</taxon>
        <taxon>Metamonada</taxon>
        <taxon>Parabasalia</taxon>
        <taxon>Tritrichomonadida</taxon>
        <taxon>Tritrichomonadidae</taxon>
        <taxon>Tritrichomonas</taxon>
    </lineage>
</organism>
<comment type="caution">
    <text evidence="2">The sequence shown here is derived from an EMBL/GenBank/DDBJ whole genome shotgun (WGS) entry which is preliminary data.</text>
</comment>
<evidence type="ECO:0000313" key="3">
    <source>
        <dbReference type="Proteomes" id="UP001470230"/>
    </source>
</evidence>
<gene>
    <name evidence="1" type="ORF">M9Y10_031343</name>
    <name evidence="2" type="ORF">M9Y10_041804</name>
</gene>
<evidence type="ECO:0000313" key="1">
    <source>
        <dbReference type="EMBL" id="KAK8834350.1"/>
    </source>
</evidence>
<proteinExistence type="predicted"/>
<dbReference type="Gene3D" id="1.10.472.10">
    <property type="entry name" value="Cyclin-like"/>
    <property type="match status" value="1"/>
</dbReference>
<keyword evidence="3" id="KW-1185">Reference proteome</keyword>
<protein>
    <recommendedName>
        <fullName evidence="4">Cyclin N-terminal domain-containing protein</fullName>
    </recommendedName>
</protein>
<dbReference type="SUPFAM" id="SSF47954">
    <property type="entry name" value="Cyclin-like"/>
    <property type="match status" value="1"/>
</dbReference>
<dbReference type="InterPro" id="IPR036915">
    <property type="entry name" value="Cyclin-like_sf"/>
</dbReference>
<name>A0ABR2K6D4_9EUKA</name>
<evidence type="ECO:0008006" key="4">
    <source>
        <dbReference type="Google" id="ProtNLM"/>
    </source>
</evidence>